<dbReference type="SUPFAM" id="SSF54862">
    <property type="entry name" value="4Fe-4S ferredoxins"/>
    <property type="match status" value="1"/>
</dbReference>
<evidence type="ECO:0000256" key="1">
    <source>
        <dbReference type="ARBA" id="ARBA00022723"/>
    </source>
</evidence>
<dbReference type="Pfam" id="PF12838">
    <property type="entry name" value="Fer4_7"/>
    <property type="match status" value="1"/>
</dbReference>
<evidence type="ECO:0000259" key="4">
    <source>
        <dbReference type="PROSITE" id="PS51379"/>
    </source>
</evidence>
<evidence type="ECO:0000256" key="3">
    <source>
        <dbReference type="ARBA" id="ARBA00023014"/>
    </source>
</evidence>
<dbReference type="EMBL" id="CDRZ01000046">
    <property type="protein sequence ID" value="CEO88033.1"/>
    <property type="molecule type" value="Genomic_DNA"/>
</dbReference>
<evidence type="ECO:0000256" key="2">
    <source>
        <dbReference type="ARBA" id="ARBA00023004"/>
    </source>
</evidence>
<keyword evidence="1" id="KW-0479">Metal-binding</keyword>
<dbReference type="PANTHER" id="PTHR31332">
    <property type="entry name" value="7-HYDROXYMETHYL CHLOROPHYLL A REDUCTASE, CHLOROPLASTIC"/>
    <property type="match status" value="1"/>
</dbReference>
<keyword evidence="3" id="KW-0411">Iron-sulfur</keyword>
<dbReference type="PROSITE" id="PS00198">
    <property type="entry name" value="4FE4S_FER_1"/>
    <property type="match status" value="1"/>
</dbReference>
<gene>
    <name evidence="5" type="ORF">SSCH_140033</name>
</gene>
<keyword evidence="2" id="KW-0408">Iron</keyword>
<dbReference type="GO" id="GO:0046872">
    <property type="term" value="F:metal ion binding"/>
    <property type="evidence" value="ECO:0007669"/>
    <property type="project" value="UniProtKB-KW"/>
</dbReference>
<dbReference type="GO" id="GO:0051536">
    <property type="term" value="F:iron-sulfur cluster binding"/>
    <property type="evidence" value="ECO:0007669"/>
    <property type="project" value="UniProtKB-KW"/>
</dbReference>
<dbReference type="PROSITE" id="PS51379">
    <property type="entry name" value="4FE4S_FER_2"/>
    <property type="match status" value="2"/>
</dbReference>
<feature type="domain" description="4Fe-4S ferredoxin-type" evidence="4">
    <location>
        <begin position="3"/>
        <end position="32"/>
    </location>
</feature>
<dbReference type="PANTHER" id="PTHR31332:SF0">
    <property type="entry name" value="7-HYDROXYMETHYL CHLOROPHYLL A REDUCTASE, CHLOROPLASTIC"/>
    <property type="match status" value="1"/>
</dbReference>
<protein>
    <submittedName>
        <fullName evidence="5">Coenzyme F420 hydrogenase/dehydrogenase beta subunit domain protein</fullName>
    </submittedName>
</protein>
<dbReference type="InterPro" id="IPR045220">
    <property type="entry name" value="FRHB/FDHB/HCAR-like"/>
</dbReference>
<evidence type="ECO:0000313" key="6">
    <source>
        <dbReference type="Proteomes" id="UP000046155"/>
    </source>
</evidence>
<reference evidence="6" key="1">
    <citation type="submission" date="2015-01" db="EMBL/GenBank/DDBJ databases">
        <authorList>
            <person name="Manzoor Shahid"/>
            <person name="Zubair Saima"/>
        </authorList>
    </citation>
    <scope>NUCLEOTIDE SEQUENCE [LARGE SCALE GENOMIC DNA]</scope>
    <source>
        <strain evidence="6">Sp3</strain>
    </source>
</reference>
<dbReference type="Pfam" id="PF04422">
    <property type="entry name" value="FrhB_FdhB_N"/>
    <property type="match status" value="1"/>
</dbReference>
<dbReference type="InterPro" id="IPR017900">
    <property type="entry name" value="4Fe4S_Fe_S_CS"/>
</dbReference>
<dbReference type="InterPro" id="IPR007525">
    <property type="entry name" value="FrhB_FdhB_C"/>
</dbReference>
<dbReference type="Gene3D" id="3.30.70.20">
    <property type="match status" value="1"/>
</dbReference>
<dbReference type="Pfam" id="PF04432">
    <property type="entry name" value="FrhB_FdhB_C"/>
    <property type="match status" value="1"/>
</dbReference>
<evidence type="ECO:0000313" key="5">
    <source>
        <dbReference type="EMBL" id="CEO88033.1"/>
    </source>
</evidence>
<name>A0A0B7MIH4_9FIRM</name>
<dbReference type="InterPro" id="IPR007516">
    <property type="entry name" value="Co_F420_Hydgase/DH_bsu_N"/>
</dbReference>
<dbReference type="OrthoDB" id="430408at2"/>
<proteinExistence type="predicted"/>
<dbReference type="Proteomes" id="UP000046155">
    <property type="component" value="Unassembled WGS sequence"/>
</dbReference>
<sequence>MKIDSVLDSGLCCGCGTCAGICPQSAIEMVVDHNKGIYIPVIDVNKCKECGLCYKVCPGHAVNFDELNKDLFGKSPSDIRLGNYENCYIGHAVNDNIRFNASSGGVVTALLAFALEQGIINGAVVTRMSKERVLEPEPFIARTKEELVEASKSKYCPVPVNVVLNDILNSKDDERFAVVGLPCHIHGIRKAQSRNKKLQKKIVFFIGLICSHTDTLWQVKSLVERLDIREQDIENIEFRGHGWPGRFAAVLKNGDTVTISFSEAMMQHNLWFNAVPRCLLCCDLTSELADISCGDPWIPKVTANETMGKTLIISRSKSGERICQDACNSYIDFKEISPEKVKQASDMMITKKRDVNARFIFRRMFKREIPVYNTRLLKPNFVSYLRSLFIHFNSGISNTSYLRKMILFVSMFGEDALFSSKETEIMKILQMIPAFYPAVALWGDGKISILSVERTC</sequence>
<accession>A0A0B7MIH4</accession>
<feature type="domain" description="4Fe-4S ferredoxin-type" evidence="4">
    <location>
        <begin position="38"/>
        <end position="67"/>
    </location>
</feature>
<keyword evidence="6" id="KW-1185">Reference proteome</keyword>
<dbReference type="RefSeq" id="WP_084710904.1">
    <property type="nucleotide sequence ID" value="NZ_CDRZ01000046.1"/>
</dbReference>
<dbReference type="GO" id="GO:0052592">
    <property type="term" value="F:oxidoreductase activity, acting on CH or CH2 groups, with an iron-sulfur protein as acceptor"/>
    <property type="evidence" value="ECO:0007669"/>
    <property type="project" value="TreeGrafter"/>
</dbReference>
<dbReference type="InterPro" id="IPR017896">
    <property type="entry name" value="4Fe4S_Fe-S-bd"/>
</dbReference>
<dbReference type="AlphaFoldDB" id="A0A0B7MIH4"/>
<organism evidence="5 6">
    <name type="scientific">Syntrophaceticus schinkii</name>
    <dbReference type="NCBI Taxonomy" id="499207"/>
    <lineage>
        <taxon>Bacteria</taxon>
        <taxon>Bacillati</taxon>
        <taxon>Bacillota</taxon>
        <taxon>Clostridia</taxon>
        <taxon>Thermoanaerobacterales</taxon>
        <taxon>Thermoanaerobacterales Family III. Incertae Sedis</taxon>
        <taxon>Syntrophaceticus</taxon>
    </lineage>
</organism>